<dbReference type="Pfam" id="PF13280">
    <property type="entry name" value="WYL"/>
    <property type="match status" value="1"/>
</dbReference>
<dbReference type="GO" id="GO:0003700">
    <property type="term" value="F:DNA-binding transcription factor activity"/>
    <property type="evidence" value="ECO:0007669"/>
    <property type="project" value="InterPro"/>
</dbReference>
<dbReference type="STRING" id="582851.GCA_900162665_01225"/>
<evidence type="ECO:0000256" key="1">
    <source>
        <dbReference type="ARBA" id="ARBA00023015"/>
    </source>
</evidence>
<dbReference type="RefSeq" id="WP_147210186.1">
    <property type="nucleotide sequence ID" value="NZ_BJYM01000007.1"/>
</dbReference>
<sequence>MKLERLLSIIILLINYRMLQAKDLAERFEVSVRTIYRDIDTINAAGIPIITYQGVYGGIGLAEGYRLDRNLLTNDELAAIVTALRSISTSYEKAQHQQLMEKMNSVVHPVDAKAFQSKTSRVLIDYSPWDNSARLQEKLERIEKAIDNCLFIAFTYSDAQGKITQRTAEPHTLILKGRQWYVQAYCIEREQFRLFKLRRIKNLSVDAELSFTRRPLPEQKDIKGKQSSISDNNEVVLRFQKEAHHLAEDWFDAEELIPTEDETWLVKKAYPEDEWLYSFILSFGPQVEVLEPVHLREIIAERVMQITKIYK</sequence>
<dbReference type="EMBL" id="BJYM01000007">
    <property type="protein sequence ID" value="GEN87175.1"/>
    <property type="molecule type" value="Genomic_DNA"/>
</dbReference>
<dbReference type="PROSITE" id="PS52050">
    <property type="entry name" value="WYL"/>
    <property type="match status" value="1"/>
</dbReference>
<dbReference type="Pfam" id="PF08279">
    <property type="entry name" value="HTH_11"/>
    <property type="match status" value="1"/>
</dbReference>
<dbReference type="InterPro" id="IPR057727">
    <property type="entry name" value="WCX_dom"/>
</dbReference>
<dbReference type="SUPFAM" id="SSF46785">
    <property type="entry name" value="Winged helix' DNA-binding domain"/>
    <property type="match status" value="1"/>
</dbReference>
<dbReference type="InterPro" id="IPR036390">
    <property type="entry name" value="WH_DNA-bd_sf"/>
</dbReference>
<name>A0A511ZIA9_9BACI</name>
<dbReference type="InterPro" id="IPR001034">
    <property type="entry name" value="DeoR_HTH"/>
</dbReference>
<accession>A0A511ZIA9</accession>
<reference evidence="4 5" key="1">
    <citation type="submission" date="2019-07" db="EMBL/GenBank/DDBJ databases">
        <title>Whole genome shotgun sequence of Oceanobacillus sojae NBRC 105379.</title>
        <authorList>
            <person name="Hosoyama A."/>
            <person name="Uohara A."/>
            <person name="Ohji S."/>
            <person name="Ichikawa N."/>
        </authorList>
    </citation>
    <scope>NUCLEOTIDE SEQUENCE [LARGE SCALE GENOMIC DNA]</scope>
    <source>
        <strain evidence="4 5">NBRC 105379</strain>
    </source>
</reference>
<evidence type="ECO:0000259" key="3">
    <source>
        <dbReference type="PROSITE" id="PS51000"/>
    </source>
</evidence>
<dbReference type="InterPro" id="IPR036388">
    <property type="entry name" value="WH-like_DNA-bd_sf"/>
</dbReference>
<evidence type="ECO:0000313" key="5">
    <source>
        <dbReference type="Proteomes" id="UP000321558"/>
    </source>
</evidence>
<dbReference type="InterPro" id="IPR013196">
    <property type="entry name" value="HTH_11"/>
</dbReference>
<dbReference type="PIRSF" id="PIRSF016838">
    <property type="entry name" value="PafC"/>
    <property type="match status" value="1"/>
</dbReference>
<keyword evidence="1" id="KW-0805">Transcription regulation</keyword>
<protein>
    <submittedName>
        <fullName evidence="4">Putative HTH-type transcriptional regulator YobV</fullName>
    </submittedName>
</protein>
<evidence type="ECO:0000313" key="4">
    <source>
        <dbReference type="EMBL" id="GEN87175.1"/>
    </source>
</evidence>
<dbReference type="InterPro" id="IPR051534">
    <property type="entry name" value="CBASS_pafABC_assoc_protein"/>
</dbReference>
<dbReference type="Proteomes" id="UP000321558">
    <property type="component" value="Unassembled WGS sequence"/>
</dbReference>
<proteinExistence type="predicted"/>
<keyword evidence="5" id="KW-1185">Reference proteome</keyword>
<dbReference type="OrthoDB" id="9815009at2"/>
<dbReference type="PANTHER" id="PTHR34580">
    <property type="match status" value="1"/>
</dbReference>
<dbReference type="InterPro" id="IPR028349">
    <property type="entry name" value="PafC-like"/>
</dbReference>
<gene>
    <name evidence="4" type="primary">yobV</name>
    <name evidence="4" type="ORF">OSO01_19140</name>
</gene>
<dbReference type="InterPro" id="IPR026881">
    <property type="entry name" value="WYL_dom"/>
</dbReference>
<comment type="caution">
    <text evidence="4">The sequence shown here is derived from an EMBL/GenBank/DDBJ whole genome shotgun (WGS) entry which is preliminary data.</text>
</comment>
<feature type="domain" description="HTH deoR-type" evidence="3">
    <location>
        <begin position="2"/>
        <end position="57"/>
    </location>
</feature>
<organism evidence="4 5">
    <name type="scientific">Oceanobacillus sojae</name>
    <dbReference type="NCBI Taxonomy" id="582851"/>
    <lineage>
        <taxon>Bacteria</taxon>
        <taxon>Bacillati</taxon>
        <taxon>Bacillota</taxon>
        <taxon>Bacilli</taxon>
        <taxon>Bacillales</taxon>
        <taxon>Bacillaceae</taxon>
        <taxon>Oceanobacillus</taxon>
    </lineage>
</organism>
<dbReference type="PROSITE" id="PS51000">
    <property type="entry name" value="HTH_DEOR_2"/>
    <property type="match status" value="1"/>
</dbReference>
<dbReference type="Gene3D" id="1.10.10.10">
    <property type="entry name" value="Winged helix-like DNA-binding domain superfamily/Winged helix DNA-binding domain"/>
    <property type="match status" value="1"/>
</dbReference>
<dbReference type="AlphaFoldDB" id="A0A511ZIA9"/>
<evidence type="ECO:0000256" key="2">
    <source>
        <dbReference type="ARBA" id="ARBA00023163"/>
    </source>
</evidence>
<dbReference type="Pfam" id="PF25583">
    <property type="entry name" value="WCX"/>
    <property type="match status" value="1"/>
</dbReference>
<keyword evidence="2" id="KW-0804">Transcription</keyword>
<dbReference type="PANTHER" id="PTHR34580:SF8">
    <property type="entry name" value="WYL DOMAIN-CONTAINING PROTEIN"/>
    <property type="match status" value="1"/>
</dbReference>